<evidence type="ECO:0000313" key="1">
    <source>
        <dbReference type="EMBL" id="KAJ4463500.1"/>
    </source>
</evidence>
<gene>
    <name evidence="1" type="ORF">C8J55DRAFT_308967</name>
</gene>
<sequence>MNLRHFLVVASIMTLRCILLNDLRLSAFFALPPPTDCRSRSLSEPELSYPLNNDPSSLLILFTPFGCSIKYLSHCLVIYSHCPSGHFAAAAPRINLPPWFLLMCYE</sequence>
<dbReference type="AlphaFoldDB" id="A0A9W8ZPN2"/>
<reference evidence="1" key="1">
    <citation type="submission" date="2022-08" db="EMBL/GenBank/DDBJ databases">
        <authorList>
            <consortium name="DOE Joint Genome Institute"/>
            <person name="Min B."/>
            <person name="Riley R."/>
            <person name="Sierra-Patev S."/>
            <person name="Naranjo-Ortiz M."/>
            <person name="Looney B."/>
            <person name="Konkel Z."/>
            <person name="Slot J.C."/>
            <person name="Sakamoto Y."/>
            <person name="Steenwyk J.L."/>
            <person name="Rokas A."/>
            <person name="Carro J."/>
            <person name="Camarero S."/>
            <person name="Ferreira P."/>
            <person name="Molpeceres G."/>
            <person name="Ruiz-Duenas F.J."/>
            <person name="Serrano A."/>
            <person name="Henrissat B."/>
            <person name="Drula E."/>
            <person name="Hughes K.W."/>
            <person name="Mata J.L."/>
            <person name="Ishikawa N.K."/>
            <person name="Vargas-Isla R."/>
            <person name="Ushijima S."/>
            <person name="Smith C.A."/>
            <person name="Ahrendt S."/>
            <person name="Andreopoulos W."/>
            <person name="He G."/>
            <person name="Labutti K."/>
            <person name="Lipzen A."/>
            <person name="Ng V."/>
            <person name="Sandor L."/>
            <person name="Barry K."/>
            <person name="Martinez A.T."/>
            <person name="Xiao Y."/>
            <person name="Gibbons J.G."/>
            <person name="Terashima K."/>
            <person name="Hibbett D.S."/>
            <person name="Grigoriev I.V."/>
        </authorList>
    </citation>
    <scope>NUCLEOTIDE SEQUENCE</scope>
    <source>
        <strain evidence="1">Sp2 HRB7682 ss15</strain>
    </source>
</reference>
<protein>
    <submittedName>
        <fullName evidence="1">Uncharacterized protein</fullName>
    </submittedName>
</protein>
<accession>A0A9W8ZPN2</accession>
<evidence type="ECO:0000313" key="2">
    <source>
        <dbReference type="Proteomes" id="UP001150238"/>
    </source>
</evidence>
<name>A0A9W8ZPN2_9AGAR</name>
<dbReference type="Proteomes" id="UP001150238">
    <property type="component" value="Unassembled WGS sequence"/>
</dbReference>
<reference evidence="1" key="2">
    <citation type="journal article" date="2023" name="Proc. Natl. Acad. Sci. U.S.A.">
        <title>A global phylogenomic analysis of the shiitake genus Lentinula.</title>
        <authorList>
            <person name="Sierra-Patev S."/>
            <person name="Min B."/>
            <person name="Naranjo-Ortiz M."/>
            <person name="Looney B."/>
            <person name="Konkel Z."/>
            <person name="Slot J.C."/>
            <person name="Sakamoto Y."/>
            <person name="Steenwyk J.L."/>
            <person name="Rokas A."/>
            <person name="Carro J."/>
            <person name="Camarero S."/>
            <person name="Ferreira P."/>
            <person name="Molpeceres G."/>
            <person name="Ruiz-Duenas F.J."/>
            <person name="Serrano A."/>
            <person name="Henrissat B."/>
            <person name="Drula E."/>
            <person name="Hughes K.W."/>
            <person name="Mata J.L."/>
            <person name="Ishikawa N.K."/>
            <person name="Vargas-Isla R."/>
            <person name="Ushijima S."/>
            <person name="Smith C.A."/>
            <person name="Donoghue J."/>
            <person name="Ahrendt S."/>
            <person name="Andreopoulos W."/>
            <person name="He G."/>
            <person name="LaButti K."/>
            <person name="Lipzen A."/>
            <person name="Ng V."/>
            <person name="Riley R."/>
            <person name="Sandor L."/>
            <person name="Barry K."/>
            <person name="Martinez A.T."/>
            <person name="Xiao Y."/>
            <person name="Gibbons J.G."/>
            <person name="Terashima K."/>
            <person name="Grigoriev I.V."/>
            <person name="Hibbett D."/>
        </authorList>
    </citation>
    <scope>NUCLEOTIDE SEQUENCE</scope>
    <source>
        <strain evidence="1">Sp2 HRB7682 ss15</strain>
    </source>
</reference>
<comment type="caution">
    <text evidence="1">The sequence shown here is derived from an EMBL/GenBank/DDBJ whole genome shotgun (WGS) entry which is preliminary data.</text>
</comment>
<proteinExistence type="predicted"/>
<dbReference type="EMBL" id="JANVFS010000071">
    <property type="protein sequence ID" value="KAJ4463500.1"/>
    <property type="molecule type" value="Genomic_DNA"/>
</dbReference>
<organism evidence="1 2">
    <name type="scientific">Lentinula lateritia</name>
    <dbReference type="NCBI Taxonomy" id="40482"/>
    <lineage>
        <taxon>Eukaryota</taxon>
        <taxon>Fungi</taxon>
        <taxon>Dikarya</taxon>
        <taxon>Basidiomycota</taxon>
        <taxon>Agaricomycotina</taxon>
        <taxon>Agaricomycetes</taxon>
        <taxon>Agaricomycetidae</taxon>
        <taxon>Agaricales</taxon>
        <taxon>Marasmiineae</taxon>
        <taxon>Omphalotaceae</taxon>
        <taxon>Lentinula</taxon>
    </lineage>
</organism>